<evidence type="ECO:0000313" key="1">
    <source>
        <dbReference type="EMBL" id="QYT05273.1"/>
    </source>
</evidence>
<dbReference type="InterPro" id="IPR035992">
    <property type="entry name" value="Ricin_B-like_lectins"/>
</dbReference>
<gene>
    <name evidence="1" type="ORF">H0G86_012167</name>
</gene>
<dbReference type="SUPFAM" id="SSF50370">
    <property type="entry name" value="Ricin B-like lectins"/>
    <property type="match status" value="1"/>
</dbReference>
<reference evidence="1 2" key="1">
    <citation type="journal article" date="2021" name="BMC Genomics">
        <title>Telomere-to-telomere genome assembly of asparaginase-producing Trichoderma simmonsii.</title>
        <authorList>
            <person name="Chung D."/>
            <person name="Kwon Y.M."/>
            <person name="Yang Y."/>
        </authorList>
    </citation>
    <scope>NUCLEOTIDE SEQUENCE [LARGE SCALE GENOMIC DNA]</scope>
    <source>
        <strain evidence="1 2">GH-Sj1</strain>
    </source>
</reference>
<accession>A0A8G0PLR0</accession>
<organism evidence="1 2">
    <name type="scientific">Trichoderma simmonsii</name>
    <dbReference type="NCBI Taxonomy" id="1491479"/>
    <lineage>
        <taxon>Eukaryota</taxon>
        <taxon>Fungi</taxon>
        <taxon>Dikarya</taxon>
        <taxon>Ascomycota</taxon>
        <taxon>Pezizomycotina</taxon>
        <taxon>Sordariomycetes</taxon>
        <taxon>Hypocreomycetidae</taxon>
        <taxon>Hypocreales</taxon>
        <taxon>Hypocreaceae</taxon>
        <taxon>Trichoderma</taxon>
    </lineage>
</organism>
<name>A0A8G0PLR0_9HYPO</name>
<sequence length="161" mass="17568">MAAIDTSKLYVLKNSYTAANKILAMTSSGDSLSMVDAHNVTSNALWFLTPTTMSNHYRLHTIANGVKQSLDVINDGVENINLHMTDTGNYSGQFWRFDNWTPGGQGYPYRLSNTFTGQDKHLDVYSDTLVAHLASGNHSGQHWELIPASTVAASTDAPTTS</sequence>
<evidence type="ECO:0008006" key="3">
    <source>
        <dbReference type="Google" id="ProtNLM"/>
    </source>
</evidence>
<dbReference type="EMBL" id="CP075870">
    <property type="protein sequence ID" value="QYT05273.1"/>
    <property type="molecule type" value="Genomic_DNA"/>
</dbReference>
<dbReference type="Gene3D" id="2.80.10.50">
    <property type="match status" value="1"/>
</dbReference>
<protein>
    <recommendedName>
        <fullName evidence="3">Ricin B lectin domain-containing protein</fullName>
    </recommendedName>
</protein>
<keyword evidence="2" id="KW-1185">Reference proteome</keyword>
<proteinExistence type="predicted"/>
<evidence type="ECO:0000313" key="2">
    <source>
        <dbReference type="Proteomes" id="UP000826661"/>
    </source>
</evidence>
<dbReference type="AlphaFoldDB" id="A0A8G0PLR0"/>
<dbReference type="Proteomes" id="UP000826661">
    <property type="component" value="Chromosome VII"/>
</dbReference>